<dbReference type="Pfam" id="PF05380">
    <property type="entry name" value="Peptidase_A17"/>
    <property type="match status" value="1"/>
</dbReference>
<dbReference type="SUPFAM" id="SSF56672">
    <property type="entry name" value="DNA/RNA polymerases"/>
    <property type="match status" value="1"/>
</dbReference>
<accession>A0AA47MYC8</accession>
<reference evidence="1" key="1">
    <citation type="journal article" date="2023" name="Front. Mar. Sci.">
        <title>A new Merluccius polli reference genome to investigate the effects of global change in West African waters.</title>
        <authorList>
            <person name="Mateo J.L."/>
            <person name="Blanco-Fernandez C."/>
            <person name="Garcia-Vazquez E."/>
            <person name="Machado-Schiaffino G."/>
        </authorList>
    </citation>
    <scope>NUCLEOTIDE SEQUENCE</scope>
    <source>
        <strain evidence="1">C29</strain>
        <tissue evidence="1">Fin</tissue>
    </source>
</reference>
<dbReference type="EMBL" id="JAOPHQ010002048">
    <property type="protein sequence ID" value="KAK0148307.1"/>
    <property type="molecule type" value="Genomic_DNA"/>
</dbReference>
<evidence type="ECO:0008006" key="3">
    <source>
        <dbReference type="Google" id="ProtNLM"/>
    </source>
</evidence>
<dbReference type="AlphaFoldDB" id="A0AA47MYC8"/>
<dbReference type="PANTHER" id="PTHR47331">
    <property type="entry name" value="PHD-TYPE DOMAIN-CONTAINING PROTEIN"/>
    <property type="match status" value="1"/>
</dbReference>
<protein>
    <recommendedName>
        <fullName evidence="3">Peptidase aspartic putative domain-containing protein</fullName>
    </recommendedName>
</protein>
<dbReference type="InterPro" id="IPR008042">
    <property type="entry name" value="Retrotrans_Pao"/>
</dbReference>
<organism evidence="1 2">
    <name type="scientific">Merluccius polli</name>
    <name type="common">Benguela hake</name>
    <name type="synonym">Merluccius cadenati</name>
    <dbReference type="NCBI Taxonomy" id="89951"/>
    <lineage>
        <taxon>Eukaryota</taxon>
        <taxon>Metazoa</taxon>
        <taxon>Chordata</taxon>
        <taxon>Craniata</taxon>
        <taxon>Vertebrata</taxon>
        <taxon>Euteleostomi</taxon>
        <taxon>Actinopterygii</taxon>
        <taxon>Neopterygii</taxon>
        <taxon>Teleostei</taxon>
        <taxon>Neoteleostei</taxon>
        <taxon>Acanthomorphata</taxon>
        <taxon>Zeiogadaria</taxon>
        <taxon>Gadariae</taxon>
        <taxon>Gadiformes</taxon>
        <taxon>Gadoidei</taxon>
        <taxon>Merlucciidae</taxon>
        <taxon>Merluccius</taxon>
    </lineage>
</organism>
<name>A0AA47MYC8_MERPO</name>
<evidence type="ECO:0000313" key="2">
    <source>
        <dbReference type="Proteomes" id="UP001174136"/>
    </source>
</evidence>
<dbReference type="CDD" id="cd01644">
    <property type="entry name" value="RT_pepA17"/>
    <property type="match status" value="1"/>
</dbReference>
<sequence length="665" mass="74703">MEFALAACALGTSAKSVGSVFLVKYVAHDTPACCTYIRGNEVEMEKDRSISENLAGSGMVEVRTSGLTGAGDQDCKLAIVPVRVKSSKGQRAVKTYAFLDPGSTASFCKLDLMDKLGLPGRKTRIILRTMGQEKVVDNCVASHLEVAGLDSDVYCEITKLFVQQTMPVDRSNIPRQRDLENWPHLKYVCLPEIDANVELLIGINVPRALEPLEVIRSTDGGPYAVKTVLGWTVNGPLGECDDSPGCQSTVSINRISAVTLDELWNKQFETDFPENNQDELVGMSREGRKFLEMADRSAKLVDGHYSIALPLKDRNFSMPNNRIIAEQRVLNLKRRFVKEPSFHKDYVEFMNNLIESGFAERVPDTDLERNDGKVWYIPHHGVYHPQKGKVRVVFDCGASFKEASLNSHLLQGPDLTSMLIGVLTRFRKEPIVLMSDIEAMFHQVRVPEEDADLLRFLWWPNGDLSQHMVEYRMVVHLFGVTSSPSCAKFALCRCAEDNKEFFSQHVFETIMHRFYVDDLLASLPSEWEAICLYEDLRKICAKGGFNLTKWMSNSRSVLAAIPEEERAKEVKDLDLGQDILPVERALGVRWCAQSDTFGFSITFPDRPLTRRGILSTVGSFYDPLGILSPVIFTAKRILQDLCRKGLGWDDTIPASAAQEWRGWVK</sequence>
<proteinExistence type="predicted"/>
<dbReference type="PANTHER" id="PTHR47331:SF3">
    <property type="match status" value="1"/>
</dbReference>
<keyword evidence="2" id="KW-1185">Reference proteome</keyword>
<dbReference type="Proteomes" id="UP001174136">
    <property type="component" value="Unassembled WGS sequence"/>
</dbReference>
<comment type="caution">
    <text evidence="1">The sequence shown here is derived from an EMBL/GenBank/DDBJ whole genome shotgun (WGS) entry which is preliminary data.</text>
</comment>
<gene>
    <name evidence="1" type="ORF">N1851_011720</name>
</gene>
<evidence type="ECO:0000313" key="1">
    <source>
        <dbReference type="EMBL" id="KAK0148307.1"/>
    </source>
</evidence>
<dbReference type="InterPro" id="IPR043502">
    <property type="entry name" value="DNA/RNA_pol_sf"/>
</dbReference>